<feature type="domain" description="DUF2520" evidence="2">
    <location>
        <begin position="123"/>
        <end position="241"/>
    </location>
</feature>
<comment type="caution">
    <text evidence="3">The sequence shown here is derived from an EMBL/GenBank/DDBJ whole genome shotgun (WGS) entry which is preliminary data.</text>
</comment>
<protein>
    <recommendedName>
        <fullName evidence="2">DUF2520 domain-containing protein</fullName>
    </recommendedName>
</protein>
<evidence type="ECO:0000313" key="3">
    <source>
        <dbReference type="EMBL" id="KJL48390.1"/>
    </source>
</evidence>
<dbReference type="PATRIC" id="fig|273678.4.peg.1147"/>
<dbReference type="PANTHER" id="PTHR40459">
    <property type="entry name" value="CONSERVED HYPOTHETICAL ALANINE AND LEUCINE RICH PROTEIN"/>
    <property type="match status" value="1"/>
</dbReference>
<sequence length="264" mass="27216">MGFGPPDPGPGIDMESLPLPASDTSIAVIGAGRLGGVISRALRAAGFDVHGPFGRDEHAPETDLAILAVPDSAIGEAAEKARAAKTAHLSGATGLDVVDLSIHPLQTFTGTEPPGVLHGVGAAVDGRTDDDRQLAGQLARALGMIPFTVTDRAGYHAAASFASNFVLTVLDVAERLAAASGVDNPRDLLAPLVRQSVDNWQRQGARAALTGPIVRGDEATVARQRAASAQHGELFDALAAATREIAGRPDRDAEPQHTEDEGRA</sequence>
<accession>A0A0M2HTZ1</accession>
<dbReference type="Gene3D" id="1.10.1040.20">
    <property type="entry name" value="ProC-like, C-terminal domain"/>
    <property type="match status" value="1"/>
</dbReference>
<name>A0A0M2HTZ1_9MICO</name>
<organism evidence="3 4">
    <name type="scientific">Microbacterium hydrocarbonoxydans</name>
    <dbReference type="NCBI Taxonomy" id="273678"/>
    <lineage>
        <taxon>Bacteria</taxon>
        <taxon>Bacillati</taxon>
        <taxon>Actinomycetota</taxon>
        <taxon>Actinomycetes</taxon>
        <taxon>Micrococcales</taxon>
        <taxon>Microbacteriaceae</taxon>
        <taxon>Microbacterium</taxon>
    </lineage>
</organism>
<keyword evidence="4" id="KW-1185">Reference proteome</keyword>
<dbReference type="Proteomes" id="UP000033900">
    <property type="component" value="Unassembled WGS sequence"/>
</dbReference>
<dbReference type="Gene3D" id="3.40.50.720">
    <property type="entry name" value="NAD(P)-binding Rossmann-like Domain"/>
    <property type="match status" value="1"/>
</dbReference>
<dbReference type="InterPro" id="IPR037108">
    <property type="entry name" value="TM1727-like_C_sf"/>
</dbReference>
<dbReference type="STRING" id="273678.RS84_01149"/>
<evidence type="ECO:0000313" key="4">
    <source>
        <dbReference type="Proteomes" id="UP000033900"/>
    </source>
</evidence>
<evidence type="ECO:0000259" key="2">
    <source>
        <dbReference type="Pfam" id="PF10728"/>
    </source>
</evidence>
<dbReference type="PANTHER" id="PTHR40459:SF1">
    <property type="entry name" value="CONSERVED HYPOTHETICAL ALANINE AND LEUCINE RICH PROTEIN"/>
    <property type="match status" value="1"/>
</dbReference>
<feature type="region of interest" description="Disordered" evidence="1">
    <location>
        <begin position="244"/>
        <end position="264"/>
    </location>
</feature>
<dbReference type="SUPFAM" id="SSF48179">
    <property type="entry name" value="6-phosphogluconate dehydrogenase C-terminal domain-like"/>
    <property type="match status" value="1"/>
</dbReference>
<dbReference type="SUPFAM" id="SSF51735">
    <property type="entry name" value="NAD(P)-binding Rossmann-fold domains"/>
    <property type="match status" value="1"/>
</dbReference>
<dbReference type="EMBL" id="JYJB01000007">
    <property type="protein sequence ID" value="KJL48390.1"/>
    <property type="molecule type" value="Genomic_DNA"/>
</dbReference>
<dbReference type="InterPro" id="IPR008927">
    <property type="entry name" value="6-PGluconate_DH-like_C_sf"/>
</dbReference>
<feature type="compositionally biased region" description="Basic and acidic residues" evidence="1">
    <location>
        <begin position="245"/>
        <end position="264"/>
    </location>
</feature>
<dbReference type="Pfam" id="PF10728">
    <property type="entry name" value="DUF2520"/>
    <property type="match status" value="1"/>
</dbReference>
<dbReference type="AlphaFoldDB" id="A0A0M2HTZ1"/>
<gene>
    <name evidence="3" type="ORF">RS84_01149</name>
</gene>
<proteinExistence type="predicted"/>
<evidence type="ECO:0000256" key="1">
    <source>
        <dbReference type="SAM" id="MobiDB-lite"/>
    </source>
</evidence>
<dbReference type="InterPro" id="IPR018931">
    <property type="entry name" value="DUF2520"/>
</dbReference>
<reference evidence="3 4" key="1">
    <citation type="submission" date="2015-02" db="EMBL/GenBank/DDBJ databases">
        <title>Draft genome sequences of ten Microbacterium spp. with emphasis on heavy metal contaminated environments.</title>
        <authorList>
            <person name="Corretto E."/>
        </authorList>
    </citation>
    <scope>NUCLEOTIDE SEQUENCE [LARGE SCALE GENOMIC DNA]</scope>
    <source>
        <strain evidence="3 4">SA35</strain>
    </source>
</reference>
<dbReference type="InterPro" id="IPR036291">
    <property type="entry name" value="NAD(P)-bd_dom_sf"/>
</dbReference>